<keyword evidence="3 8" id="KW-0349">Heme</keyword>
<keyword evidence="5 9" id="KW-0560">Oxidoreductase</keyword>
<sequence length="511" mass="58155">MANPIQRSLPLGDTSQLPNIIGTTLLLILAYVGYSFLSSTRAYPNIPLIIGKGGIEESRQKFREQSVKFLDTALKQVNDVCQVWTDGGLKILIPTKYINEIRNDKRLDFLEVVRNENLAHYRSFSPSYLPMKHNHVTDAIRTKLTQSLGKITEGLSEETDFALKNLFPPSKEWVVTKPFYPIAVDFVSQLSARVFLGDKLCRDPEWIRVSGDYTGAIFMSIQSLRKYPKFLQPIMYYLGLIPEIKALDKLEEKATEIIEKEVARQNALGPDNVDSNSLKWFADVAKQKKISEYNPVFAQLALTIAAIHTTSMSLTNVLFDLIAHPDLIAELRQEIIAVIGTDGWKKTSLGNLRLMDSALKESQRLNPPDAFSMRRRATEDIRLSSGVVIKKGAMVVVPPRILRDAELYPDPDAYDGRRWYRLRQEPGNEMKFQFVQTSAEMHGFGHGEHACPGRFFASNELKIALCHMLMKYDWEYADVKERPETITKAELIMPDPTVRLRYKSREPEIAL</sequence>
<dbReference type="GO" id="GO:0005506">
    <property type="term" value="F:iron ion binding"/>
    <property type="evidence" value="ECO:0007669"/>
    <property type="project" value="InterPro"/>
</dbReference>
<organism evidence="10 11">
    <name type="scientific">Lasiodiplodia theobromae</name>
    <dbReference type="NCBI Taxonomy" id="45133"/>
    <lineage>
        <taxon>Eukaryota</taxon>
        <taxon>Fungi</taxon>
        <taxon>Dikarya</taxon>
        <taxon>Ascomycota</taxon>
        <taxon>Pezizomycotina</taxon>
        <taxon>Dothideomycetes</taxon>
        <taxon>Dothideomycetes incertae sedis</taxon>
        <taxon>Botryosphaeriales</taxon>
        <taxon>Botryosphaeriaceae</taxon>
        <taxon>Lasiodiplodia</taxon>
    </lineage>
</organism>
<dbReference type="InterPro" id="IPR002403">
    <property type="entry name" value="Cyt_P450_E_grp-IV"/>
</dbReference>
<dbReference type="PANTHER" id="PTHR46206:SF2">
    <property type="entry name" value="CYTOCHROME P450 MONOOXYGENASE AUSG-RELATED"/>
    <property type="match status" value="1"/>
</dbReference>
<evidence type="ECO:0000256" key="4">
    <source>
        <dbReference type="ARBA" id="ARBA00022723"/>
    </source>
</evidence>
<gene>
    <name evidence="10" type="primary">pyr3_9</name>
    <name evidence="10" type="ORF">DBV05_g7934</name>
</gene>
<dbReference type="PANTHER" id="PTHR46206">
    <property type="entry name" value="CYTOCHROME P450"/>
    <property type="match status" value="1"/>
</dbReference>
<dbReference type="GO" id="GO:0020037">
    <property type="term" value="F:heme binding"/>
    <property type="evidence" value="ECO:0007669"/>
    <property type="project" value="InterPro"/>
</dbReference>
<name>A0A5N5D806_9PEZI</name>
<evidence type="ECO:0000256" key="6">
    <source>
        <dbReference type="ARBA" id="ARBA00023004"/>
    </source>
</evidence>
<evidence type="ECO:0000256" key="7">
    <source>
        <dbReference type="ARBA" id="ARBA00023033"/>
    </source>
</evidence>
<keyword evidence="6 8" id="KW-0408">Iron</keyword>
<dbReference type="PRINTS" id="PR00465">
    <property type="entry name" value="EP450IV"/>
</dbReference>
<dbReference type="GO" id="GO:0016705">
    <property type="term" value="F:oxidoreductase activity, acting on paired donors, with incorporation or reduction of molecular oxygen"/>
    <property type="evidence" value="ECO:0007669"/>
    <property type="project" value="InterPro"/>
</dbReference>
<reference evidence="10 11" key="1">
    <citation type="journal article" date="2019" name="Sci. Rep.">
        <title>A multi-omics analysis of the grapevine pathogen Lasiodiplodia theobromae reveals that temperature affects the expression of virulence- and pathogenicity-related genes.</title>
        <authorList>
            <person name="Felix C."/>
            <person name="Meneses R."/>
            <person name="Goncalves M.F.M."/>
            <person name="Tilleman L."/>
            <person name="Duarte A.S."/>
            <person name="Jorrin-Novo J.V."/>
            <person name="Van de Peer Y."/>
            <person name="Deforce D."/>
            <person name="Van Nieuwerburgh F."/>
            <person name="Esteves A.C."/>
            <person name="Alves A."/>
        </authorList>
    </citation>
    <scope>NUCLEOTIDE SEQUENCE [LARGE SCALE GENOMIC DNA]</scope>
    <source>
        <strain evidence="10 11">LA-SOL3</strain>
    </source>
</reference>
<keyword evidence="4 8" id="KW-0479">Metal-binding</keyword>
<evidence type="ECO:0000313" key="10">
    <source>
        <dbReference type="EMBL" id="KAB2573414.1"/>
    </source>
</evidence>
<feature type="binding site" description="axial binding residue" evidence="8">
    <location>
        <position position="451"/>
    </location>
    <ligand>
        <name>heme</name>
        <dbReference type="ChEBI" id="CHEBI:30413"/>
    </ligand>
    <ligandPart>
        <name>Fe</name>
        <dbReference type="ChEBI" id="CHEBI:18248"/>
    </ligandPart>
</feature>
<dbReference type="AlphaFoldDB" id="A0A5N5D806"/>
<dbReference type="Pfam" id="PF00067">
    <property type="entry name" value="p450"/>
    <property type="match status" value="1"/>
</dbReference>
<dbReference type="InterPro" id="IPR001128">
    <property type="entry name" value="Cyt_P450"/>
</dbReference>
<evidence type="ECO:0000313" key="11">
    <source>
        <dbReference type="Proteomes" id="UP000325902"/>
    </source>
</evidence>
<comment type="similarity">
    <text evidence="2 9">Belongs to the cytochrome P450 family.</text>
</comment>
<dbReference type="EMBL" id="VCHE01000059">
    <property type="protein sequence ID" value="KAB2573414.1"/>
    <property type="molecule type" value="Genomic_DNA"/>
</dbReference>
<evidence type="ECO:0000256" key="1">
    <source>
        <dbReference type="ARBA" id="ARBA00001971"/>
    </source>
</evidence>
<accession>A0A5N5D806</accession>
<evidence type="ECO:0000256" key="9">
    <source>
        <dbReference type="RuleBase" id="RU000461"/>
    </source>
</evidence>
<dbReference type="GO" id="GO:0004497">
    <property type="term" value="F:monooxygenase activity"/>
    <property type="evidence" value="ECO:0007669"/>
    <property type="project" value="UniProtKB-KW"/>
</dbReference>
<protein>
    <submittedName>
        <fullName evidence="10">Cytochrome P450 monooxygenase pyr3</fullName>
    </submittedName>
</protein>
<dbReference type="SUPFAM" id="SSF48264">
    <property type="entry name" value="Cytochrome P450"/>
    <property type="match status" value="1"/>
</dbReference>
<comment type="cofactor">
    <cofactor evidence="1 8">
        <name>heme</name>
        <dbReference type="ChEBI" id="CHEBI:30413"/>
    </cofactor>
</comment>
<evidence type="ECO:0000256" key="8">
    <source>
        <dbReference type="PIRSR" id="PIRSR602403-1"/>
    </source>
</evidence>
<dbReference type="InterPro" id="IPR017972">
    <property type="entry name" value="Cyt_P450_CS"/>
</dbReference>
<dbReference type="OrthoDB" id="1844152at2759"/>
<proteinExistence type="inferred from homology"/>
<dbReference type="Proteomes" id="UP000325902">
    <property type="component" value="Unassembled WGS sequence"/>
</dbReference>
<dbReference type="PROSITE" id="PS00086">
    <property type="entry name" value="CYTOCHROME_P450"/>
    <property type="match status" value="1"/>
</dbReference>
<keyword evidence="7 9" id="KW-0503">Monooxygenase</keyword>
<evidence type="ECO:0000256" key="3">
    <source>
        <dbReference type="ARBA" id="ARBA00022617"/>
    </source>
</evidence>
<evidence type="ECO:0000256" key="2">
    <source>
        <dbReference type="ARBA" id="ARBA00010617"/>
    </source>
</evidence>
<dbReference type="InterPro" id="IPR036396">
    <property type="entry name" value="Cyt_P450_sf"/>
</dbReference>
<evidence type="ECO:0000256" key="5">
    <source>
        <dbReference type="ARBA" id="ARBA00023002"/>
    </source>
</evidence>
<dbReference type="CDD" id="cd11041">
    <property type="entry name" value="CYP503A1-like"/>
    <property type="match status" value="1"/>
</dbReference>
<dbReference type="Gene3D" id="1.10.630.10">
    <property type="entry name" value="Cytochrome P450"/>
    <property type="match status" value="1"/>
</dbReference>
<comment type="caution">
    <text evidence="10">The sequence shown here is derived from an EMBL/GenBank/DDBJ whole genome shotgun (WGS) entry which is preliminary data.</text>
</comment>
<keyword evidence="11" id="KW-1185">Reference proteome</keyword>